<dbReference type="AlphaFoldDB" id="A0A8X6VQ51"/>
<evidence type="ECO:0000313" key="1">
    <source>
        <dbReference type="EMBL" id="GFY16674.1"/>
    </source>
</evidence>
<comment type="caution">
    <text evidence="1">The sequence shown here is derived from an EMBL/GenBank/DDBJ whole genome shotgun (WGS) entry which is preliminary data.</text>
</comment>
<proteinExistence type="predicted"/>
<name>A0A8X6VQ51_TRICX</name>
<gene>
    <name evidence="1" type="primary">AVEN_166094_1</name>
    <name evidence="1" type="ORF">TNCV_2787981</name>
</gene>
<accession>A0A8X6VQ51</accession>
<protein>
    <submittedName>
        <fullName evidence="1">Uncharacterized protein</fullName>
    </submittedName>
</protein>
<dbReference type="EMBL" id="BMAU01021340">
    <property type="protein sequence ID" value="GFY16674.1"/>
    <property type="molecule type" value="Genomic_DNA"/>
</dbReference>
<keyword evidence="2" id="KW-1185">Reference proteome</keyword>
<sequence>MVKFKETEQLDVLPGSGRKRVNTAVLEDIATTVVEVSRESLHGTVNVPRIPLRLIGSTTLSDIVDSESFPTAWPPRSSDLTPCCDFWLWGFLKDSV</sequence>
<organism evidence="1 2">
    <name type="scientific">Trichonephila clavipes</name>
    <name type="common">Golden silk orbweaver</name>
    <name type="synonym">Nephila clavipes</name>
    <dbReference type="NCBI Taxonomy" id="2585209"/>
    <lineage>
        <taxon>Eukaryota</taxon>
        <taxon>Metazoa</taxon>
        <taxon>Ecdysozoa</taxon>
        <taxon>Arthropoda</taxon>
        <taxon>Chelicerata</taxon>
        <taxon>Arachnida</taxon>
        <taxon>Araneae</taxon>
        <taxon>Araneomorphae</taxon>
        <taxon>Entelegynae</taxon>
        <taxon>Araneoidea</taxon>
        <taxon>Nephilidae</taxon>
        <taxon>Trichonephila</taxon>
    </lineage>
</organism>
<reference evidence="1" key="1">
    <citation type="submission" date="2020-08" db="EMBL/GenBank/DDBJ databases">
        <title>Multicomponent nature underlies the extraordinary mechanical properties of spider dragline silk.</title>
        <authorList>
            <person name="Kono N."/>
            <person name="Nakamura H."/>
            <person name="Mori M."/>
            <person name="Yoshida Y."/>
            <person name="Ohtoshi R."/>
            <person name="Malay A.D."/>
            <person name="Moran D.A.P."/>
            <person name="Tomita M."/>
            <person name="Numata K."/>
            <person name="Arakawa K."/>
        </authorList>
    </citation>
    <scope>NUCLEOTIDE SEQUENCE</scope>
</reference>
<dbReference type="Proteomes" id="UP000887159">
    <property type="component" value="Unassembled WGS sequence"/>
</dbReference>
<evidence type="ECO:0000313" key="2">
    <source>
        <dbReference type="Proteomes" id="UP000887159"/>
    </source>
</evidence>